<feature type="compositionally biased region" description="Low complexity" evidence="1">
    <location>
        <begin position="499"/>
        <end position="517"/>
    </location>
</feature>
<dbReference type="PANTHER" id="PTHR42107">
    <property type="entry name" value="YALI0D24453P"/>
    <property type="match status" value="1"/>
</dbReference>
<feature type="region of interest" description="Disordered" evidence="1">
    <location>
        <begin position="1"/>
        <end position="22"/>
    </location>
</feature>
<evidence type="ECO:0008006" key="4">
    <source>
        <dbReference type="Google" id="ProtNLM"/>
    </source>
</evidence>
<dbReference type="PANTHER" id="PTHR42107:SF1">
    <property type="entry name" value="WHIM1 DOMAIN-CONTAINING PROTEIN"/>
    <property type="match status" value="1"/>
</dbReference>
<protein>
    <recommendedName>
        <fullName evidence="4">WHIM1 domain-containing protein</fullName>
    </recommendedName>
</protein>
<feature type="region of interest" description="Disordered" evidence="1">
    <location>
        <begin position="480"/>
        <end position="543"/>
    </location>
</feature>
<feature type="compositionally biased region" description="Polar residues" evidence="1">
    <location>
        <begin position="529"/>
        <end position="543"/>
    </location>
</feature>
<dbReference type="EMBL" id="JASNQZ010000011">
    <property type="protein sequence ID" value="KAL0951534.1"/>
    <property type="molecule type" value="Genomic_DNA"/>
</dbReference>
<feature type="region of interest" description="Disordered" evidence="1">
    <location>
        <begin position="305"/>
        <end position="441"/>
    </location>
</feature>
<feature type="compositionally biased region" description="Basic and acidic residues" evidence="1">
    <location>
        <begin position="1"/>
        <end position="11"/>
    </location>
</feature>
<evidence type="ECO:0000313" key="3">
    <source>
        <dbReference type="Proteomes" id="UP001556367"/>
    </source>
</evidence>
<sequence>MATDAPRDTKGHVCPPSSAQHPSDRWETLFVYSFICKFTNVRSKVEGLESPMDLEEALISPEASPILTEVLGRFVRNLRPQTRNLSSDQISSTVASIMAEYLKSSERTIFWDEDLNMNVDPFQDQEGGFFGGDWDFKLKILRQLVELQLSHSTEVKAVIDGAWGVVHNKHKKKETKQATVTTDESKTQEALQFVPIGQDSNRKRFWVADDSPRVYVSTNPWKMTASFQAVSSTKEEYLQILEDLKASAPSEPKKGERRTKVELLHMSLITALEERIPAIDTELARVQRVRKRIENKKSQFMLAEMRTTRTRRQTRRPDYVYTDTIESDDDADEYIDRGDENDREEFDDDDFLNFRNDEANGSGSRRSSTATRRSTRTAVVNANGNREVAADGWGYIPGERRSSRRHNADNLSDPEPPQKRARTVESIASDAPSVTSAASAVDADGLKQPGAAAVKSTEVAVEQVAGKKKSKFWYYAVEPIPGATPHTDDTGGGAPQGEANGHNGHAANGNGPHGNSSPPEPQDAEMESPRQSPTPTLATVEVS</sequence>
<proteinExistence type="predicted"/>
<name>A0ABR3J7C6_9AGAR</name>
<accession>A0ABR3J7C6</accession>
<organism evidence="2 3">
    <name type="scientific">Hohenbuehelia grisea</name>
    <dbReference type="NCBI Taxonomy" id="104357"/>
    <lineage>
        <taxon>Eukaryota</taxon>
        <taxon>Fungi</taxon>
        <taxon>Dikarya</taxon>
        <taxon>Basidiomycota</taxon>
        <taxon>Agaricomycotina</taxon>
        <taxon>Agaricomycetes</taxon>
        <taxon>Agaricomycetidae</taxon>
        <taxon>Agaricales</taxon>
        <taxon>Pleurotineae</taxon>
        <taxon>Pleurotaceae</taxon>
        <taxon>Hohenbuehelia</taxon>
    </lineage>
</organism>
<feature type="compositionally biased region" description="Low complexity" evidence="1">
    <location>
        <begin position="361"/>
        <end position="378"/>
    </location>
</feature>
<evidence type="ECO:0000313" key="2">
    <source>
        <dbReference type="EMBL" id="KAL0951534.1"/>
    </source>
</evidence>
<keyword evidence="3" id="KW-1185">Reference proteome</keyword>
<gene>
    <name evidence="2" type="ORF">HGRIS_008218</name>
</gene>
<feature type="compositionally biased region" description="Acidic residues" evidence="1">
    <location>
        <begin position="341"/>
        <end position="351"/>
    </location>
</feature>
<dbReference type="Proteomes" id="UP001556367">
    <property type="component" value="Unassembled WGS sequence"/>
</dbReference>
<feature type="compositionally biased region" description="Low complexity" evidence="1">
    <location>
        <begin position="428"/>
        <end position="441"/>
    </location>
</feature>
<reference evidence="3" key="1">
    <citation type="submission" date="2024-06" db="EMBL/GenBank/DDBJ databases">
        <title>Multi-omics analyses provide insights into the biosynthesis of the anticancer antibiotic pleurotin in Hohenbuehelia grisea.</title>
        <authorList>
            <person name="Weaver J.A."/>
            <person name="Alberti F."/>
        </authorList>
    </citation>
    <scope>NUCLEOTIDE SEQUENCE [LARGE SCALE GENOMIC DNA]</scope>
    <source>
        <strain evidence="3">T-177</strain>
    </source>
</reference>
<comment type="caution">
    <text evidence="2">The sequence shown here is derived from an EMBL/GenBank/DDBJ whole genome shotgun (WGS) entry which is preliminary data.</text>
</comment>
<evidence type="ECO:0000256" key="1">
    <source>
        <dbReference type="SAM" id="MobiDB-lite"/>
    </source>
</evidence>